<evidence type="ECO:0000256" key="2">
    <source>
        <dbReference type="ARBA" id="ARBA00004713"/>
    </source>
</evidence>
<dbReference type="PANTHER" id="PTHR30160:SF1">
    <property type="entry name" value="LIPOPOLYSACCHARIDE 1,2-N-ACETYLGLUCOSAMINETRANSFERASE-RELATED"/>
    <property type="match status" value="1"/>
</dbReference>
<evidence type="ECO:0000256" key="7">
    <source>
        <dbReference type="ARBA" id="ARBA00022985"/>
    </source>
</evidence>
<evidence type="ECO:0000313" key="13">
    <source>
        <dbReference type="EMBL" id="KWT79379.1"/>
    </source>
</evidence>
<dbReference type="EMBL" id="LNQR01000107">
    <property type="protein sequence ID" value="KWT79379.1"/>
    <property type="molecule type" value="Genomic_DNA"/>
</dbReference>
<evidence type="ECO:0000256" key="5">
    <source>
        <dbReference type="ARBA" id="ARBA00022676"/>
    </source>
</evidence>
<name>A0ABR5SD93_9BACT</name>
<dbReference type="InterPro" id="IPR051199">
    <property type="entry name" value="LPS_LOS_Heptosyltrfase"/>
</dbReference>
<evidence type="ECO:0000256" key="3">
    <source>
        <dbReference type="ARBA" id="ARBA00022475"/>
    </source>
</evidence>
<sequence>MTIFSTSSRAIHSLEAVICYTTAMASYKKILIVKPSSLGDIVHSLPVLNALHKAHPGASVHWVIASGFAGLLEGHPMIEKLWIINKDRWKRPSEFINTYREITTLAGALKTERYDLVIDLQGLLRSGLITSLSRCQTRVGFKEAREGSTMCYTHLVEGGRDIHAVDRYMKIAGFAGASAGEIEFPLLYEDITEAWAGELKKGQYIVMTPGAAWMTKRWPAQNFGQLAAMFSIPTVVVGGRGDYGLAEEVVEHSRGMAINAASKTTLKGLATLIRDARFMVTNDTGPMHIAAAAGVTVFAVFGPTDPRRTGPYGSAHTVIGRDIACRACLRKKCSTVECLRDLPFQHVYEIICGKQKDGKI</sequence>
<gene>
    <name evidence="13" type="ORF">ASN18_2753</name>
</gene>
<evidence type="ECO:0000256" key="12">
    <source>
        <dbReference type="ARBA" id="ARBA00049201"/>
    </source>
</evidence>
<reference evidence="13 14" key="1">
    <citation type="submission" date="2015-11" db="EMBL/GenBank/DDBJ databases">
        <authorList>
            <person name="Lin W."/>
        </authorList>
    </citation>
    <scope>NUCLEOTIDE SEQUENCE [LARGE SCALE GENOMIC DNA]</scope>
    <source>
        <strain evidence="13 14">HCH-1</strain>
    </source>
</reference>
<evidence type="ECO:0000313" key="14">
    <source>
        <dbReference type="Proteomes" id="UP000060487"/>
    </source>
</evidence>
<dbReference type="EC" id="2.4.99.23" evidence="9"/>
<evidence type="ECO:0000256" key="1">
    <source>
        <dbReference type="ARBA" id="ARBA00004515"/>
    </source>
</evidence>
<evidence type="ECO:0000256" key="11">
    <source>
        <dbReference type="ARBA" id="ARBA00044330"/>
    </source>
</evidence>
<dbReference type="CDD" id="cd03789">
    <property type="entry name" value="GT9_LPS_heptosyltransferase"/>
    <property type="match status" value="1"/>
</dbReference>
<keyword evidence="4" id="KW-0997">Cell inner membrane</keyword>
<keyword evidence="14" id="KW-1185">Reference proteome</keyword>
<proteinExistence type="predicted"/>
<comment type="catalytic activity">
    <reaction evidence="12">
        <text>an alpha-Kdo-(2-&gt;4)-alpha-Kdo-(2-&gt;6)-lipid A + ADP-L-glycero-beta-D-manno-heptose = an L-alpha-D-Hep-(1-&gt;5)-[alpha-Kdo-(2-&gt;4)]-alpha-Kdo-(2-&gt;6)-lipid A + ADP + H(+)</text>
        <dbReference type="Rhea" id="RHEA:74067"/>
        <dbReference type="ChEBI" id="CHEBI:15378"/>
        <dbReference type="ChEBI" id="CHEBI:61506"/>
        <dbReference type="ChEBI" id="CHEBI:176431"/>
        <dbReference type="ChEBI" id="CHEBI:193068"/>
        <dbReference type="ChEBI" id="CHEBI:456216"/>
        <dbReference type="EC" id="2.4.99.23"/>
    </reaction>
</comment>
<dbReference type="Proteomes" id="UP000060487">
    <property type="component" value="Unassembled WGS sequence"/>
</dbReference>
<evidence type="ECO:0000256" key="9">
    <source>
        <dbReference type="ARBA" id="ARBA00044041"/>
    </source>
</evidence>
<keyword evidence="5" id="KW-0328">Glycosyltransferase</keyword>
<keyword evidence="6 13" id="KW-0808">Transferase</keyword>
<dbReference type="GO" id="GO:0016740">
    <property type="term" value="F:transferase activity"/>
    <property type="evidence" value="ECO:0007669"/>
    <property type="project" value="UniProtKB-KW"/>
</dbReference>
<dbReference type="InterPro" id="IPR011908">
    <property type="entry name" value="LipoPS_heptosylTferase-I"/>
</dbReference>
<dbReference type="Pfam" id="PF01075">
    <property type="entry name" value="Glyco_transf_9"/>
    <property type="match status" value="1"/>
</dbReference>
<evidence type="ECO:0000256" key="6">
    <source>
        <dbReference type="ARBA" id="ARBA00022679"/>
    </source>
</evidence>
<keyword evidence="8" id="KW-0472">Membrane</keyword>
<evidence type="ECO:0000256" key="4">
    <source>
        <dbReference type="ARBA" id="ARBA00022519"/>
    </source>
</evidence>
<dbReference type="SUPFAM" id="SSF53756">
    <property type="entry name" value="UDP-Glycosyltransferase/glycogen phosphorylase"/>
    <property type="match status" value="1"/>
</dbReference>
<dbReference type="Gene3D" id="3.40.50.2000">
    <property type="entry name" value="Glycogen Phosphorylase B"/>
    <property type="match status" value="2"/>
</dbReference>
<dbReference type="PANTHER" id="PTHR30160">
    <property type="entry name" value="TETRAACYLDISACCHARIDE 4'-KINASE-RELATED"/>
    <property type="match status" value="1"/>
</dbReference>
<dbReference type="RefSeq" id="WP_236861766.1">
    <property type="nucleotide sequence ID" value="NZ_LNQR01000107.1"/>
</dbReference>
<comment type="subcellular location">
    <subcellularLocation>
        <location evidence="1">Cell inner membrane</location>
        <topology evidence="1">Peripheral membrane protein</topology>
        <orientation evidence="1">Cytoplasmic side</orientation>
    </subcellularLocation>
</comment>
<protein>
    <recommendedName>
        <fullName evidence="10">Lipopolysaccharide heptosyltransferase 1</fullName>
        <ecNumber evidence="9">2.4.99.23</ecNumber>
    </recommendedName>
    <alternativeName>
        <fullName evidence="11">ADP-heptose:lipopolysaccharide heptosyltransferase I</fullName>
    </alternativeName>
</protein>
<evidence type="ECO:0000256" key="8">
    <source>
        <dbReference type="ARBA" id="ARBA00023136"/>
    </source>
</evidence>
<dbReference type="NCBIfam" id="TIGR02193">
    <property type="entry name" value="heptsyl_trn_I"/>
    <property type="match status" value="1"/>
</dbReference>
<comment type="caution">
    <text evidence="13">The sequence shown here is derived from an EMBL/GenBank/DDBJ whole genome shotgun (WGS) entry which is preliminary data.</text>
</comment>
<evidence type="ECO:0000256" key="10">
    <source>
        <dbReference type="ARBA" id="ARBA00044190"/>
    </source>
</evidence>
<comment type="pathway">
    <text evidence="2">Bacterial outer membrane biogenesis; LPS core biosynthesis.</text>
</comment>
<accession>A0ABR5SD93</accession>
<organism evidence="13 14">
    <name type="scientific">Candidatus Magnetominusculus xianensis</name>
    <dbReference type="NCBI Taxonomy" id="1748249"/>
    <lineage>
        <taxon>Bacteria</taxon>
        <taxon>Pseudomonadati</taxon>
        <taxon>Nitrospirota</taxon>
        <taxon>Nitrospiria</taxon>
        <taxon>Nitrospirales</taxon>
        <taxon>Nitrospiraceae</taxon>
        <taxon>Candidatus Magnetominusculus</taxon>
    </lineage>
</organism>
<keyword evidence="7" id="KW-0448">Lipopolysaccharide biosynthesis</keyword>
<dbReference type="InterPro" id="IPR002201">
    <property type="entry name" value="Glyco_trans_9"/>
</dbReference>
<keyword evidence="3" id="KW-1003">Cell membrane</keyword>